<name>A0A329QY67_9ACTN</name>
<protein>
    <recommendedName>
        <fullName evidence="5">Cell division protein ZapE</fullName>
    </recommendedName>
</protein>
<evidence type="ECO:0000256" key="2">
    <source>
        <dbReference type="ARBA" id="ARBA00022840"/>
    </source>
</evidence>
<evidence type="ECO:0000256" key="1">
    <source>
        <dbReference type="ARBA" id="ARBA00022741"/>
    </source>
</evidence>
<accession>A0A329QY67</accession>
<dbReference type="EMBL" id="QMIG01000003">
    <property type="protein sequence ID" value="RAW17364.1"/>
    <property type="molecule type" value="Genomic_DNA"/>
</dbReference>
<dbReference type="Pfam" id="PF03969">
    <property type="entry name" value="AFG1_ATPase"/>
    <property type="match status" value="1"/>
</dbReference>
<keyword evidence="4" id="KW-1185">Reference proteome</keyword>
<gene>
    <name evidence="3" type="ORF">DPM12_04865</name>
</gene>
<keyword evidence="2" id="KW-0067">ATP-binding</keyword>
<sequence>MPSDCPGAPRPARAPVEPYGDDTLSELAHCADDDATLDDFDALCRHLEAVHLSQHGPLFGGVPSVFLRGLRPVDDQSVALRLAVLAGRLSDRTIPVQVSGVSLDKLCAPELLTGGYRTTYYRATGRLVALARRHP</sequence>
<evidence type="ECO:0000313" key="4">
    <source>
        <dbReference type="Proteomes" id="UP000250462"/>
    </source>
</evidence>
<comment type="caution">
    <text evidence="3">The sequence shown here is derived from an EMBL/GenBank/DDBJ whole genome shotgun (WGS) entry which is preliminary data.</text>
</comment>
<proteinExistence type="predicted"/>
<dbReference type="InterPro" id="IPR005654">
    <property type="entry name" value="ATPase_AFG1-like"/>
</dbReference>
<organism evidence="3 4">
    <name type="scientific">Phytoactinopolyspora halophila</name>
    <dbReference type="NCBI Taxonomy" id="1981511"/>
    <lineage>
        <taxon>Bacteria</taxon>
        <taxon>Bacillati</taxon>
        <taxon>Actinomycetota</taxon>
        <taxon>Actinomycetes</taxon>
        <taxon>Jiangellales</taxon>
        <taxon>Jiangellaceae</taxon>
        <taxon>Phytoactinopolyspora</taxon>
    </lineage>
</organism>
<keyword evidence="1" id="KW-0547">Nucleotide-binding</keyword>
<dbReference type="GO" id="GO:0005524">
    <property type="term" value="F:ATP binding"/>
    <property type="evidence" value="ECO:0007669"/>
    <property type="project" value="UniProtKB-KW"/>
</dbReference>
<reference evidence="3 4" key="1">
    <citation type="submission" date="2018-06" db="EMBL/GenBank/DDBJ databases">
        <title>Phytoactinopolyspora halophila sp. nov., a novel halophilic actinomycete isolated from a saline soil in China.</title>
        <authorList>
            <person name="Tang S.-K."/>
        </authorList>
    </citation>
    <scope>NUCLEOTIDE SEQUENCE [LARGE SCALE GENOMIC DNA]</scope>
    <source>
        <strain evidence="3 4">YIM 96934</strain>
    </source>
</reference>
<dbReference type="GO" id="GO:0016887">
    <property type="term" value="F:ATP hydrolysis activity"/>
    <property type="evidence" value="ECO:0007669"/>
    <property type="project" value="InterPro"/>
</dbReference>
<dbReference type="OrthoDB" id="9774491at2"/>
<dbReference type="Proteomes" id="UP000250462">
    <property type="component" value="Unassembled WGS sequence"/>
</dbReference>
<dbReference type="AlphaFoldDB" id="A0A329QY67"/>
<evidence type="ECO:0008006" key="5">
    <source>
        <dbReference type="Google" id="ProtNLM"/>
    </source>
</evidence>
<evidence type="ECO:0000313" key="3">
    <source>
        <dbReference type="EMBL" id="RAW17364.1"/>
    </source>
</evidence>